<accession>A0ABP7IVK0</accession>
<name>A0ABP7IVK0_9ACTN</name>
<organism evidence="3 4">
    <name type="scientific">Nocardioides panacisoli</name>
    <dbReference type="NCBI Taxonomy" id="627624"/>
    <lineage>
        <taxon>Bacteria</taxon>
        <taxon>Bacillati</taxon>
        <taxon>Actinomycetota</taxon>
        <taxon>Actinomycetes</taxon>
        <taxon>Propionibacteriales</taxon>
        <taxon>Nocardioidaceae</taxon>
        <taxon>Nocardioides</taxon>
    </lineage>
</organism>
<sequence>MPASDPAVGAVEAMIAGPEDPDYATSWNPATRVVDVRRAPGAIEVDLSADARTASVGSGLAALMVQQLVYTASAALGPQRPVQLLIDGRPAGELWGVLTWTGPEHRDPPVDVRNLVQIDVPAEGAALHSPVTVRGDAAVFEATLPWRVLDTSGRVVRSGTAMTAEGQRFSPYSFRVRLPAGRYVAEVREDDPSGGEGGPAMTDTRSFTVE</sequence>
<comment type="caution">
    <text evidence="3">The sequence shown here is derived from an EMBL/GenBank/DDBJ whole genome shotgun (WGS) entry which is preliminary data.</text>
</comment>
<dbReference type="Pfam" id="PF10648">
    <property type="entry name" value="Gmad2"/>
    <property type="match status" value="1"/>
</dbReference>
<evidence type="ECO:0000259" key="2">
    <source>
        <dbReference type="SMART" id="SM00909"/>
    </source>
</evidence>
<dbReference type="SMART" id="SM00909">
    <property type="entry name" value="Germane"/>
    <property type="match status" value="1"/>
</dbReference>
<protein>
    <recommendedName>
        <fullName evidence="2">GerMN domain-containing protein</fullName>
    </recommendedName>
</protein>
<feature type="region of interest" description="Disordered" evidence="1">
    <location>
        <begin position="188"/>
        <end position="210"/>
    </location>
</feature>
<dbReference type="Proteomes" id="UP001501821">
    <property type="component" value="Unassembled WGS sequence"/>
</dbReference>
<evidence type="ECO:0000313" key="3">
    <source>
        <dbReference type="EMBL" id="GAA3827675.1"/>
    </source>
</evidence>
<dbReference type="EMBL" id="BAABAH010000012">
    <property type="protein sequence ID" value="GAA3827675.1"/>
    <property type="molecule type" value="Genomic_DNA"/>
</dbReference>
<gene>
    <name evidence="3" type="ORF">GCM10022242_31290</name>
</gene>
<dbReference type="Pfam" id="PF10646">
    <property type="entry name" value="Germane"/>
    <property type="match status" value="1"/>
</dbReference>
<reference evidence="4" key="1">
    <citation type="journal article" date="2019" name="Int. J. Syst. Evol. Microbiol.">
        <title>The Global Catalogue of Microorganisms (GCM) 10K type strain sequencing project: providing services to taxonomists for standard genome sequencing and annotation.</title>
        <authorList>
            <consortium name="The Broad Institute Genomics Platform"/>
            <consortium name="The Broad Institute Genome Sequencing Center for Infectious Disease"/>
            <person name="Wu L."/>
            <person name="Ma J."/>
        </authorList>
    </citation>
    <scope>NUCLEOTIDE SEQUENCE [LARGE SCALE GENOMIC DNA]</scope>
    <source>
        <strain evidence="4">JCM 16953</strain>
    </source>
</reference>
<proteinExistence type="predicted"/>
<feature type="domain" description="GerMN" evidence="2">
    <location>
        <begin position="7"/>
        <end position="95"/>
    </location>
</feature>
<evidence type="ECO:0000313" key="4">
    <source>
        <dbReference type="Proteomes" id="UP001501821"/>
    </source>
</evidence>
<evidence type="ECO:0000256" key="1">
    <source>
        <dbReference type="SAM" id="MobiDB-lite"/>
    </source>
</evidence>
<dbReference type="InterPro" id="IPR018911">
    <property type="entry name" value="Gmad2_Ig-like_dom"/>
</dbReference>
<dbReference type="InterPro" id="IPR019606">
    <property type="entry name" value="GerMN"/>
</dbReference>
<keyword evidence="4" id="KW-1185">Reference proteome</keyword>